<evidence type="ECO:0000256" key="2">
    <source>
        <dbReference type="PIRSR" id="PIRSR601310-3"/>
    </source>
</evidence>
<dbReference type="PROSITE" id="PS00892">
    <property type="entry name" value="HIT_1"/>
    <property type="match status" value="1"/>
</dbReference>
<name>A0A014KWM3_9BACT</name>
<feature type="active site" description="Tele-AMP-histidine intermediate" evidence="1">
    <location>
        <position position="100"/>
    </location>
</feature>
<dbReference type="InterPro" id="IPR019808">
    <property type="entry name" value="Histidine_triad_CS"/>
</dbReference>
<evidence type="ECO:0000313" key="5">
    <source>
        <dbReference type="EMBL" id="EXU61411.1"/>
    </source>
</evidence>
<protein>
    <submittedName>
        <fullName evidence="5">HIT-like protein</fullName>
    </submittedName>
</protein>
<dbReference type="Gene3D" id="3.30.428.10">
    <property type="entry name" value="HIT-like"/>
    <property type="match status" value="1"/>
</dbReference>
<feature type="domain" description="HIT" evidence="4">
    <location>
        <begin position="6"/>
        <end position="111"/>
    </location>
</feature>
<comment type="caution">
    <text evidence="5">The sequence shown here is derived from an EMBL/GenBank/DDBJ whole genome shotgun (WGS) entry which is preliminary data.</text>
</comment>
<accession>A0A014KWM3</accession>
<dbReference type="GO" id="GO:0009117">
    <property type="term" value="P:nucleotide metabolic process"/>
    <property type="evidence" value="ECO:0007669"/>
    <property type="project" value="TreeGrafter"/>
</dbReference>
<evidence type="ECO:0000259" key="4">
    <source>
        <dbReference type="PROSITE" id="PS51084"/>
    </source>
</evidence>
<evidence type="ECO:0000256" key="1">
    <source>
        <dbReference type="PIRSR" id="PIRSR601310-1"/>
    </source>
</evidence>
<dbReference type="GeneID" id="89471830"/>
<gene>
    <name evidence="5" type="primary">hit</name>
    <name evidence="5" type="ORF">MOVI_0290</name>
</gene>
<dbReference type="STRING" id="1188239.MOVI_0290"/>
<proteinExistence type="predicted"/>
<organism evidence="5 6">
    <name type="scientific">Mesomycoplasma ovipneumoniae 14811</name>
    <dbReference type="NCBI Taxonomy" id="1188239"/>
    <lineage>
        <taxon>Bacteria</taxon>
        <taxon>Bacillati</taxon>
        <taxon>Mycoplasmatota</taxon>
        <taxon>Mycoplasmoidales</taxon>
        <taxon>Metamycoplasmataceae</taxon>
        <taxon>Mesomycoplasma</taxon>
    </lineage>
</organism>
<dbReference type="Proteomes" id="UP000020977">
    <property type="component" value="Unassembled WGS sequence"/>
</dbReference>
<evidence type="ECO:0000313" key="6">
    <source>
        <dbReference type="Proteomes" id="UP000020977"/>
    </source>
</evidence>
<dbReference type="Pfam" id="PF01230">
    <property type="entry name" value="HIT"/>
    <property type="match status" value="1"/>
</dbReference>
<feature type="short sequence motif" description="Histidine triad motif" evidence="2 3">
    <location>
        <begin position="98"/>
        <end position="102"/>
    </location>
</feature>
<dbReference type="PATRIC" id="fig|1188239.3.peg.108"/>
<dbReference type="PANTHER" id="PTHR46648:SF1">
    <property type="entry name" value="ADENOSINE 5'-MONOPHOSPHORAMIDASE HNT1"/>
    <property type="match status" value="1"/>
</dbReference>
<dbReference type="PANTHER" id="PTHR46648">
    <property type="entry name" value="HIT FAMILY PROTEIN 1"/>
    <property type="match status" value="1"/>
</dbReference>
<dbReference type="eggNOG" id="COG0537">
    <property type="taxonomic scope" value="Bacteria"/>
</dbReference>
<evidence type="ECO:0000256" key="3">
    <source>
        <dbReference type="PROSITE-ProRule" id="PRU00464"/>
    </source>
</evidence>
<dbReference type="SUPFAM" id="SSF54197">
    <property type="entry name" value="HIT-like"/>
    <property type="match status" value="1"/>
</dbReference>
<dbReference type="NCBIfam" id="NF045834">
    <property type="entry name" value="M_plasma_HinT"/>
    <property type="match status" value="1"/>
</dbReference>
<dbReference type="PROSITE" id="PS51084">
    <property type="entry name" value="HIT_2"/>
    <property type="match status" value="1"/>
</dbReference>
<reference evidence="5 6" key="1">
    <citation type="submission" date="2014-03" db="EMBL/GenBank/DDBJ databases">
        <title>Genome sequence of Mycoplasma ovipneumoniae strain 14811.</title>
        <authorList>
            <person name="Sirand-Pugnet P."/>
            <person name="Breton M."/>
            <person name="Dordet-Frisoni E."/>
            <person name="Baranowski E."/>
            <person name="Barre A."/>
            <person name="Couture C."/>
            <person name="Dupuy V."/>
            <person name="Gaurivaud P."/>
            <person name="Jacob D."/>
            <person name="Lemaitre C."/>
            <person name="Manso-Silvan L."/>
            <person name="Nikolski M."/>
            <person name="Nouvel L.-X."/>
            <person name="Poumarat F."/>
            <person name="Tardy F."/>
            <person name="Thebault P."/>
            <person name="Theil S."/>
            <person name="Citti C."/>
            <person name="Thiaucourt F."/>
            <person name="Blanchard A."/>
        </authorList>
    </citation>
    <scope>NUCLEOTIDE SEQUENCE [LARGE SCALE GENOMIC DNA]</scope>
    <source>
        <strain evidence="5 6">14811</strain>
    </source>
</reference>
<dbReference type="AlphaFoldDB" id="A0A014KWM3"/>
<dbReference type="GO" id="GO:0003824">
    <property type="term" value="F:catalytic activity"/>
    <property type="evidence" value="ECO:0007669"/>
    <property type="project" value="InterPro"/>
</dbReference>
<dbReference type="EMBL" id="JFAD01000007">
    <property type="protein sequence ID" value="EXU61411.1"/>
    <property type="molecule type" value="Genomic_DNA"/>
</dbReference>
<dbReference type="InterPro" id="IPR001310">
    <property type="entry name" value="Histidine_triad_HIT"/>
</dbReference>
<dbReference type="InterPro" id="IPR036265">
    <property type="entry name" value="HIT-like_sf"/>
</dbReference>
<dbReference type="PRINTS" id="PR00332">
    <property type="entry name" value="HISTRIAD"/>
</dbReference>
<dbReference type="InterPro" id="IPR011146">
    <property type="entry name" value="HIT-like"/>
</dbReference>
<sequence>MENTTLFLDIIAKKSPAKIIFEDDQVIAFFDKFPVSPGHFLVVPKKYSRNLFHISDEDLTYLIKIARKLALEQVKQLGATGFRLQVNNEKDAKQTIFHTHIHIIPFYKKEE</sequence>
<dbReference type="RefSeq" id="WP_044283894.1">
    <property type="nucleotide sequence ID" value="NZ_JFAD01000007.1"/>
</dbReference>
<dbReference type="InterPro" id="IPR054919">
    <property type="entry name" value="M_plasma_HinT"/>
</dbReference>